<keyword evidence="6" id="KW-1185">Reference proteome</keyword>
<accession>A0A4P6EC09</accession>
<dbReference type="PANTHER" id="PTHR43537:SF24">
    <property type="entry name" value="GLUCONATE OPERON TRANSCRIPTIONAL REPRESSOR"/>
    <property type="match status" value="1"/>
</dbReference>
<dbReference type="SUPFAM" id="SSF48008">
    <property type="entry name" value="GntR ligand-binding domain-like"/>
    <property type="match status" value="1"/>
</dbReference>
<dbReference type="SMART" id="SM00895">
    <property type="entry name" value="FCD"/>
    <property type="match status" value="1"/>
</dbReference>
<evidence type="ECO:0000256" key="3">
    <source>
        <dbReference type="ARBA" id="ARBA00023163"/>
    </source>
</evidence>
<keyword evidence="2" id="KW-0238">DNA-binding</keyword>
<dbReference type="SMART" id="SM00345">
    <property type="entry name" value="HTH_GNTR"/>
    <property type="match status" value="1"/>
</dbReference>
<dbReference type="InterPro" id="IPR036390">
    <property type="entry name" value="WH_DNA-bd_sf"/>
</dbReference>
<evidence type="ECO:0000256" key="2">
    <source>
        <dbReference type="ARBA" id="ARBA00023125"/>
    </source>
</evidence>
<evidence type="ECO:0000313" key="5">
    <source>
        <dbReference type="EMBL" id="QAY58863.1"/>
    </source>
</evidence>
<name>A0A4P6EC09_9MICO</name>
<proteinExistence type="predicted"/>
<reference evidence="5 6" key="1">
    <citation type="submission" date="2019-01" db="EMBL/GenBank/DDBJ databases">
        <title>Genome sequencing of strain DFW100M-13.</title>
        <authorList>
            <person name="Heo J."/>
            <person name="Kim S.-J."/>
            <person name="Kim J.-S."/>
            <person name="Hong S.-B."/>
            <person name="Kwon S.-W."/>
        </authorList>
    </citation>
    <scope>NUCLEOTIDE SEQUENCE [LARGE SCALE GENOMIC DNA]</scope>
    <source>
        <strain evidence="5 6">DFW100M-13</strain>
    </source>
</reference>
<dbReference type="Gene3D" id="1.20.120.530">
    <property type="entry name" value="GntR ligand-binding domain-like"/>
    <property type="match status" value="1"/>
</dbReference>
<organism evidence="5 6">
    <name type="scientific">Microbacterium protaetiae</name>
    <dbReference type="NCBI Taxonomy" id="2509458"/>
    <lineage>
        <taxon>Bacteria</taxon>
        <taxon>Bacillati</taxon>
        <taxon>Actinomycetota</taxon>
        <taxon>Actinomycetes</taxon>
        <taxon>Micrococcales</taxon>
        <taxon>Microbacteriaceae</taxon>
        <taxon>Microbacterium</taxon>
    </lineage>
</organism>
<dbReference type="KEGG" id="mprt:ET475_01850"/>
<dbReference type="Gene3D" id="1.10.10.10">
    <property type="entry name" value="Winged helix-like DNA-binding domain superfamily/Winged helix DNA-binding domain"/>
    <property type="match status" value="1"/>
</dbReference>
<dbReference type="PROSITE" id="PS50949">
    <property type="entry name" value="HTH_GNTR"/>
    <property type="match status" value="1"/>
</dbReference>
<keyword evidence="1" id="KW-0805">Transcription regulation</keyword>
<dbReference type="GO" id="GO:0003677">
    <property type="term" value="F:DNA binding"/>
    <property type="evidence" value="ECO:0007669"/>
    <property type="project" value="UniProtKB-KW"/>
</dbReference>
<dbReference type="GO" id="GO:0003700">
    <property type="term" value="F:DNA-binding transcription factor activity"/>
    <property type="evidence" value="ECO:0007669"/>
    <property type="project" value="InterPro"/>
</dbReference>
<sequence length="227" mass="24581">MPRPGLHTGGAVSTTIEAEQTAGPDLTQQLREAIQNAEFAPHQRLIEADLSERYGASRASVRTALLNLTGEGLVERLPNRGARVRAITVDEAVEIVEVRMELESLVARKAAENLAAADRSALRELRAHIESAAEAGDLVAYSRANQELDRRIRDISGHATATQLLERLRAQSARHQFRLSFVPGRAATSAPEHVAIIDAILAHDADAAEKATRAHLAGIVDLLRSMD</sequence>
<dbReference type="InterPro" id="IPR011711">
    <property type="entry name" value="GntR_C"/>
</dbReference>
<dbReference type="InterPro" id="IPR036388">
    <property type="entry name" value="WH-like_DNA-bd_sf"/>
</dbReference>
<dbReference type="OrthoDB" id="9816161at2"/>
<dbReference type="CDD" id="cd07377">
    <property type="entry name" value="WHTH_GntR"/>
    <property type="match status" value="1"/>
</dbReference>
<dbReference type="AlphaFoldDB" id="A0A4P6EC09"/>
<keyword evidence="3" id="KW-0804">Transcription</keyword>
<dbReference type="EMBL" id="CP035494">
    <property type="protein sequence ID" value="QAY58863.1"/>
    <property type="molecule type" value="Genomic_DNA"/>
</dbReference>
<dbReference type="Pfam" id="PF00392">
    <property type="entry name" value="GntR"/>
    <property type="match status" value="1"/>
</dbReference>
<dbReference type="InterPro" id="IPR000524">
    <property type="entry name" value="Tscrpt_reg_HTH_GntR"/>
</dbReference>
<dbReference type="Pfam" id="PF07729">
    <property type="entry name" value="FCD"/>
    <property type="match status" value="1"/>
</dbReference>
<evidence type="ECO:0000256" key="1">
    <source>
        <dbReference type="ARBA" id="ARBA00023015"/>
    </source>
</evidence>
<dbReference type="PANTHER" id="PTHR43537">
    <property type="entry name" value="TRANSCRIPTIONAL REGULATOR, GNTR FAMILY"/>
    <property type="match status" value="1"/>
</dbReference>
<gene>
    <name evidence="5" type="ORF">ET475_01850</name>
</gene>
<dbReference type="InterPro" id="IPR008920">
    <property type="entry name" value="TF_FadR/GntR_C"/>
</dbReference>
<protein>
    <submittedName>
        <fullName evidence="5">GntR family transcriptional regulator</fullName>
    </submittedName>
</protein>
<feature type="domain" description="HTH gntR-type" evidence="4">
    <location>
        <begin position="20"/>
        <end position="87"/>
    </location>
</feature>
<dbReference type="SUPFAM" id="SSF46785">
    <property type="entry name" value="Winged helix' DNA-binding domain"/>
    <property type="match status" value="1"/>
</dbReference>
<dbReference type="Proteomes" id="UP000293995">
    <property type="component" value="Chromosome"/>
</dbReference>
<evidence type="ECO:0000259" key="4">
    <source>
        <dbReference type="PROSITE" id="PS50949"/>
    </source>
</evidence>
<evidence type="ECO:0000313" key="6">
    <source>
        <dbReference type="Proteomes" id="UP000293995"/>
    </source>
</evidence>